<dbReference type="Gene3D" id="3.40.50.300">
    <property type="entry name" value="P-loop containing nucleotide triphosphate hydrolases"/>
    <property type="match status" value="1"/>
</dbReference>
<keyword evidence="2" id="KW-1185">Reference proteome</keyword>
<keyword evidence="1" id="KW-0547">Nucleotide-binding</keyword>
<evidence type="ECO:0000313" key="2">
    <source>
        <dbReference type="Proteomes" id="UP001155604"/>
    </source>
</evidence>
<gene>
    <name evidence="1" type="ORF">NE536_04540</name>
</gene>
<accession>A0A9X2WSB8</accession>
<dbReference type="SUPFAM" id="SSF52540">
    <property type="entry name" value="P-loop containing nucleoside triphosphate hydrolases"/>
    <property type="match status" value="1"/>
</dbReference>
<proteinExistence type="predicted"/>
<dbReference type="EMBL" id="JAMTCC010000005">
    <property type="protein sequence ID" value="MCT7944632.1"/>
    <property type="molecule type" value="Genomic_DNA"/>
</dbReference>
<dbReference type="InterPro" id="IPR027417">
    <property type="entry name" value="P-loop_NTPase"/>
</dbReference>
<keyword evidence="1" id="KW-0067">ATP-binding</keyword>
<protein>
    <submittedName>
        <fullName evidence="1">Helicase RepA family protein</fullName>
    </submittedName>
</protein>
<dbReference type="CDD" id="cd01125">
    <property type="entry name" value="RepA_RSF1010_like"/>
    <property type="match status" value="1"/>
</dbReference>
<dbReference type="GO" id="GO:0004386">
    <property type="term" value="F:helicase activity"/>
    <property type="evidence" value="ECO:0007669"/>
    <property type="project" value="UniProtKB-KW"/>
</dbReference>
<keyword evidence="1" id="KW-0347">Helicase</keyword>
<keyword evidence="1" id="KW-0378">Hydrolase</keyword>
<comment type="caution">
    <text evidence="1">The sequence shown here is derived from an EMBL/GenBank/DDBJ whole genome shotgun (WGS) entry which is preliminary data.</text>
</comment>
<dbReference type="Pfam" id="PF13481">
    <property type="entry name" value="AAA_25"/>
    <property type="match status" value="1"/>
</dbReference>
<reference evidence="1" key="1">
    <citation type="journal article" date="2023" name="Int. J. Syst. Evol. Microbiol.">
        <title>&lt;i&gt;Shewanella septentrionalis&lt;/i&gt; sp. nov. and &lt;i&gt;Shewanella holmiensis&lt;/i&gt; sp. nov., isolated from Baltic Sea water and sediments.</title>
        <authorList>
            <person name="Martin-Rodriguez A.J."/>
            <person name="Thorell K."/>
            <person name="Joffre E."/>
            <person name="Jensie-Markopoulos S."/>
            <person name="Moore E.R.B."/>
            <person name="Sjoling A."/>
        </authorList>
    </citation>
    <scope>NUCLEOTIDE SEQUENCE</scope>
    <source>
        <strain evidence="1">SP1W3</strain>
    </source>
</reference>
<dbReference type="RefSeq" id="WP_261271915.1">
    <property type="nucleotide sequence ID" value="NZ_JAMTCC010000005.1"/>
</dbReference>
<dbReference type="Proteomes" id="UP001155604">
    <property type="component" value="Unassembled WGS sequence"/>
</dbReference>
<sequence length="377" mass="41566">MDCADIPKAERIDVISQPIKPQVVDASLEPLAKIKERESLFSLAQGWEGYDQQFSYLIKGFLPANSFGMIYGASGSYKSFHALSWAVHIALGLDWNGCRVQSRPVLYIAGEGGVGVSRRLKALAMRYHNGLQLSRLYRIDFGVQVTDGFQMNELVKLIQNKAKQVDEPFGLVIIDTLARSFGGADENQARDMGAFISACDQIRANTGGATLLIVHHSGVQDKERARGSSSLRAACDFEYRIEREREPKLAYILTATKSKDEKEQPAQAFELVEHKLFTDDDGDDVRSLAALNVGMVPLEPVTQDIKPLTASEQALYQAVRSRMVSEESTAIAVIRDDLKAQGQKGISNFSKWLKGCIDKGVLKEIDGRLVTVVVAPD</sequence>
<organism evidence="1 2">
    <name type="scientific">Shewanella septentrionalis</name>
    <dbReference type="NCBI Taxonomy" id="2952223"/>
    <lineage>
        <taxon>Bacteria</taxon>
        <taxon>Pseudomonadati</taxon>
        <taxon>Pseudomonadota</taxon>
        <taxon>Gammaproteobacteria</taxon>
        <taxon>Alteromonadales</taxon>
        <taxon>Shewanellaceae</taxon>
        <taxon>Shewanella</taxon>
    </lineage>
</organism>
<dbReference type="InterPro" id="IPR038724">
    <property type="entry name" value="RepA"/>
</dbReference>
<name>A0A9X2WSB8_9GAMM</name>
<dbReference type="AlphaFoldDB" id="A0A9X2WSB8"/>
<evidence type="ECO:0000313" key="1">
    <source>
        <dbReference type="EMBL" id="MCT7944632.1"/>
    </source>
</evidence>